<sequence length="95" mass="10592">MCRVAPSSDPSGHLLPAGEKRRCRSSRRGLGDTLPQGFFQIFRRLSQSRKKAGLCPDISIRASGESSAIDLHRQSGPIESLWQRFHSMVRIRTGT</sequence>
<organism evidence="2 3">
    <name type="scientific">Rhizobium chutanense</name>
    <dbReference type="NCBI Taxonomy" id="2035448"/>
    <lineage>
        <taxon>Bacteria</taxon>
        <taxon>Pseudomonadati</taxon>
        <taxon>Pseudomonadota</taxon>
        <taxon>Alphaproteobacteria</taxon>
        <taxon>Hyphomicrobiales</taxon>
        <taxon>Rhizobiaceae</taxon>
        <taxon>Rhizobium/Agrobacterium group</taxon>
        <taxon>Rhizobium</taxon>
    </lineage>
</organism>
<dbReference type="Proteomes" id="UP000220768">
    <property type="component" value="Unassembled WGS sequence"/>
</dbReference>
<accession>A0A2A6J2M2</accession>
<comment type="caution">
    <text evidence="2">The sequence shown here is derived from an EMBL/GenBank/DDBJ whole genome shotgun (WGS) entry which is preliminary data.</text>
</comment>
<gene>
    <name evidence="2" type="ORF">CO666_30945</name>
</gene>
<reference evidence="2 3" key="1">
    <citation type="submission" date="2017-09" db="EMBL/GenBank/DDBJ databases">
        <title>Comparative genomics of rhizobia isolated from Phaseolus vulgaris in China.</title>
        <authorList>
            <person name="Tong W."/>
        </authorList>
    </citation>
    <scope>NUCLEOTIDE SEQUENCE [LARGE SCALE GENOMIC DNA]</scope>
    <source>
        <strain evidence="2 3">C5</strain>
    </source>
</reference>
<name>A0A2A6J2M2_9HYPH</name>
<dbReference type="AlphaFoldDB" id="A0A2A6J2M2"/>
<evidence type="ECO:0000313" key="3">
    <source>
        <dbReference type="Proteomes" id="UP000220768"/>
    </source>
</evidence>
<dbReference type="EMBL" id="NWSV01000039">
    <property type="protein sequence ID" value="PDT00396.1"/>
    <property type="molecule type" value="Genomic_DNA"/>
</dbReference>
<evidence type="ECO:0000256" key="1">
    <source>
        <dbReference type="SAM" id="MobiDB-lite"/>
    </source>
</evidence>
<feature type="region of interest" description="Disordered" evidence="1">
    <location>
        <begin position="1"/>
        <end position="30"/>
    </location>
</feature>
<proteinExistence type="predicted"/>
<keyword evidence="3" id="KW-1185">Reference proteome</keyword>
<protein>
    <submittedName>
        <fullName evidence="2">Uncharacterized protein</fullName>
    </submittedName>
</protein>
<evidence type="ECO:0000313" key="2">
    <source>
        <dbReference type="EMBL" id="PDT00396.1"/>
    </source>
</evidence>